<feature type="chain" id="PRO_5011449622" description="Lipoprotein" evidence="1">
    <location>
        <begin position="27"/>
        <end position="152"/>
    </location>
</feature>
<accession>A0A1G7ZIS1</accession>
<proteinExistence type="predicted"/>
<organism evidence="2 3">
    <name type="scientific">Paraburkholderia phenazinium</name>
    <dbReference type="NCBI Taxonomy" id="60549"/>
    <lineage>
        <taxon>Bacteria</taxon>
        <taxon>Pseudomonadati</taxon>
        <taxon>Pseudomonadota</taxon>
        <taxon>Betaproteobacteria</taxon>
        <taxon>Burkholderiales</taxon>
        <taxon>Burkholderiaceae</taxon>
        <taxon>Paraburkholderia</taxon>
    </lineage>
</organism>
<feature type="signal peptide" evidence="1">
    <location>
        <begin position="1"/>
        <end position="26"/>
    </location>
</feature>
<evidence type="ECO:0000313" key="3">
    <source>
        <dbReference type="Proteomes" id="UP000199706"/>
    </source>
</evidence>
<dbReference type="RefSeq" id="WP_090685717.1">
    <property type="nucleotide sequence ID" value="NZ_FNCJ01000007.1"/>
</dbReference>
<dbReference type="AlphaFoldDB" id="A0A1G7ZIS1"/>
<evidence type="ECO:0000313" key="2">
    <source>
        <dbReference type="EMBL" id="SDH08598.1"/>
    </source>
</evidence>
<keyword evidence="1" id="KW-0732">Signal</keyword>
<dbReference type="Proteomes" id="UP000199706">
    <property type="component" value="Unassembled WGS sequence"/>
</dbReference>
<dbReference type="PROSITE" id="PS51257">
    <property type="entry name" value="PROKAR_LIPOPROTEIN"/>
    <property type="match status" value="1"/>
</dbReference>
<name>A0A1G7ZIS1_9BURK</name>
<reference evidence="2 3" key="1">
    <citation type="submission" date="2016-10" db="EMBL/GenBank/DDBJ databases">
        <authorList>
            <person name="de Groot N.N."/>
        </authorList>
    </citation>
    <scope>NUCLEOTIDE SEQUENCE [LARGE SCALE GENOMIC DNA]</scope>
    <source>
        <strain evidence="2 3">LMG 2247</strain>
    </source>
</reference>
<dbReference type="EMBL" id="FNCJ01000007">
    <property type="protein sequence ID" value="SDH08598.1"/>
    <property type="molecule type" value="Genomic_DNA"/>
</dbReference>
<evidence type="ECO:0008006" key="4">
    <source>
        <dbReference type="Google" id="ProtNLM"/>
    </source>
</evidence>
<protein>
    <recommendedName>
        <fullName evidence="4">Lipoprotein</fullName>
    </recommendedName>
</protein>
<sequence length="152" mass="14887">MFRTIAVVLAGAVAFAFAGCSAPQQAQVLTVAQQVNAQITKVCDVYNPIAADVTALYPTVTNPDVALGMSAVAGLCANNAAINVTSLQTISQTVLPAAVKGLATAGLSAADQTKLGNLLTIANLAVAAAYAAYGTPTAAAAPAASAPVAASQ</sequence>
<gene>
    <name evidence="2" type="ORF">SAMN05216466_10748</name>
</gene>
<evidence type="ECO:0000256" key="1">
    <source>
        <dbReference type="SAM" id="SignalP"/>
    </source>
</evidence>